<feature type="transmembrane region" description="Helical" evidence="9">
    <location>
        <begin position="40"/>
        <end position="63"/>
    </location>
</feature>
<evidence type="ECO:0000256" key="9">
    <source>
        <dbReference type="SAM" id="Phobius"/>
    </source>
</evidence>
<feature type="transmembrane region" description="Helical" evidence="9">
    <location>
        <begin position="12"/>
        <end position="34"/>
    </location>
</feature>
<gene>
    <name evidence="10" type="ORF">Ctob_009105</name>
</gene>
<dbReference type="PANTHER" id="PTHR21716">
    <property type="entry name" value="TRANSMEMBRANE PROTEIN"/>
    <property type="match status" value="1"/>
</dbReference>
<comment type="subcellular location">
    <subcellularLocation>
        <location evidence="1">Cell membrane</location>
        <topology evidence="1">Multi-pass membrane protein</topology>
    </subcellularLocation>
</comment>
<keyword evidence="6 9" id="KW-1133">Transmembrane helix</keyword>
<reference evidence="11" key="1">
    <citation type="journal article" date="2015" name="PLoS Genet.">
        <title>Genome Sequence and Transcriptome Analyses of Chrysochromulina tobin: Metabolic Tools for Enhanced Algal Fitness in the Prominent Order Prymnesiales (Haptophyceae).</title>
        <authorList>
            <person name="Hovde B.T."/>
            <person name="Deodato C.R."/>
            <person name="Hunsperger H.M."/>
            <person name="Ryken S.A."/>
            <person name="Yost W."/>
            <person name="Jha R.K."/>
            <person name="Patterson J."/>
            <person name="Monnat R.J. Jr."/>
            <person name="Barlow S.B."/>
            <person name="Starkenburg S.R."/>
            <person name="Cattolico R.A."/>
        </authorList>
    </citation>
    <scope>NUCLEOTIDE SEQUENCE</scope>
    <source>
        <strain evidence="11">CCMP291</strain>
    </source>
</reference>
<evidence type="ECO:0000256" key="7">
    <source>
        <dbReference type="ARBA" id="ARBA00023136"/>
    </source>
</evidence>
<feature type="transmembrane region" description="Helical" evidence="9">
    <location>
        <begin position="244"/>
        <end position="268"/>
    </location>
</feature>
<dbReference type="InterPro" id="IPR002549">
    <property type="entry name" value="AI-2E-like"/>
</dbReference>
<comment type="similarity">
    <text evidence="2">Belongs to the autoinducer-2 exporter (AI-2E) (TC 2.A.86) family.</text>
</comment>
<accession>A0A0M0JRB7</accession>
<dbReference type="Proteomes" id="UP000037460">
    <property type="component" value="Unassembled WGS sequence"/>
</dbReference>
<feature type="transmembrane region" description="Helical" evidence="9">
    <location>
        <begin position="75"/>
        <end position="97"/>
    </location>
</feature>
<keyword evidence="5 9" id="KW-0812">Transmembrane</keyword>
<evidence type="ECO:0000313" key="11">
    <source>
        <dbReference type="Proteomes" id="UP000037460"/>
    </source>
</evidence>
<evidence type="ECO:0000256" key="2">
    <source>
        <dbReference type="ARBA" id="ARBA00009773"/>
    </source>
</evidence>
<organism evidence="10 11">
    <name type="scientific">Chrysochromulina tobinii</name>
    <dbReference type="NCBI Taxonomy" id="1460289"/>
    <lineage>
        <taxon>Eukaryota</taxon>
        <taxon>Haptista</taxon>
        <taxon>Haptophyta</taxon>
        <taxon>Prymnesiophyceae</taxon>
        <taxon>Prymnesiales</taxon>
        <taxon>Chrysochromulinaceae</taxon>
        <taxon>Chrysochromulina</taxon>
    </lineage>
</organism>
<comment type="caution">
    <text evidence="10">The sequence shown here is derived from an EMBL/GenBank/DDBJ whole genome shotgun (WGS) entry which is preliminary data.</text>
</comment>
<keyword evidence="7 9" id="KW-0472">Membrane</keyword>
<protein>
    <submittedName>
        <fullName evidence="10">Membrane protein-a permease</fullName>
    </submittedName>
</protein>
<feature type="transmembrane region" description="Helical" evidence="9">
    <location>
        <begin position="318"/>
        <end position="344"/>
    </location>
</feature>
<evidence type="ECO:0000313" key="10">
    <source>
        <dbReference type="EMBL" id="KOO28803.1"/>
    </source>
</evidence>
<keyword evidence="11" id="KW-1185">Reference proteome</keyword>
<feature type="transmembrane region" description="Helical" evidence="9">
    <location>
        <begin position="215"/>
        <end position="238"/>
    </location>
</feature>
<dbReference type="Pfam" id="PF01594">
    <property type="entry name" value="AI-2E_transport"/>
    <property type="match status" value="1"/>
</dbReference>
<evidence type="ECO:0000256" key="4">
    <source>
        <dbReference type="ARBA" id="ARBA00022475"/>
    </source>
</evidence>
<sequence length="508" mass="54876">MMLGDKHVSEMRVGYIIMISCLMIIALGVVFTFMDRLQEILIPFVLAVALSYLLTPLVNFLSCHGQAHRCRLHRGIAVGLAFLVGVGVLVFVALVLLRALTIFQERSASYADRVEDLLESMFETAERWGLRIANNETALQRHADHTAAQEAQELVKGFLSEVSLTNIILELLGTAAHVAEAVMYIVLFLIFMLAHTSERDPRNHVGYRCERKIYTYIRGKSAISGFVGGMHAFVLWLVGLQGLWLPFGVLTFFLNFIPNVGGLGAVLLPMPLIALDPQFSSAETAVSFLVPFGVNIFAKDVLEPKVLGHATDLNPVTILLAILIYGSVWGVTGMVLAIPLTAVLRIYLESLEHPVPLQIASLLSGHHAHDDAHEPDVPLPSTDYLYQVGAGAPSGAVVGAPTGGGASADAHPQRRGERRGQRPDELTKLTQLTQRDASARYSALRDHPPASAVPGARPSDSSIEVGEPTARAVASALTGALPTPTVQEDEEAVASPRSLKDLRAVFGN</sequence>
<dbReference type="EMBL" id="JWZX01002512">
    <property type="protein sequence ID" value="KOO28803.1"/>
    <property type="molecule type" value="Genomic_DNA"/>
</dbReference>
<name>A0A0M0JRB7_9EUKA</name>
<dbReference type="GO" id="GO:0055085">
    <property type="term" value="P:transmembrane transport"/>
    <property type="evidence" value="ECO:0007669"/>
    <property type="project" value="TreeGrafter"/>
</dbReference>
<evidence type="ECO:0000256" key="5">
    <source>
        <dbReference type="ARBA" id="ARBA00022692"/>
    </source>
</evidence>
<dbReference type="OrthoDB" id="415056at2759"/>
<evidence type="ECO:0000256" key="6">
    <source>
        <dbReference type="ARBA" id="ARBA00022989"/>
    </source>
</evidence>
<keyword evidence="4" id="KW-1003">Cell membrane</keyword>
<feature type="transmembrane region" description="Helical" evidence="9">
    <location>
        <begin position="167"/>
        <end position="194"/>
    </location>
</feature>
<evidence type="ECO:0000256" key="1">
    <source>
        <dbReference type="ARBA" id="ARBA00004651"/>
    </source>
</evidence>
<dbReference type="GO" id="GO:0005886">
    <property type="term" value="C:plasma membrane"/>
    <property type="evidence" value="ECO:0007669"/>
    <property type="project" value="UniProtKB-SubCell"/>
</dbReference>
<proteinExistence type="inferred from homology"/>
<evidence type="ECO:0000256" key="8">
    <source>
        <dbReference type="SAM" id="MobiDB-lite"/>
    </source>
</evidence>
<evidence type="ECO:0000256" key="3">
    <source>
        <dbReference type="ARBA" id="ARBA00022448"/>
    </source>
</evidence>
<feature type="compositionally biased region" description="Basic and acidic residues" evidence="8">
    <location>
        <begin position="411"/>
        <end position="427"/>
    </location>
</feature>
<feature type="region of interest" description="Disordered" evidence="8">
    <location>
        <begin position="396"/>
        <end position="470"/>
    </location>
</feature>
<keyword evidence="3" id="KW-0813">Transport</keyword>
<dbReference type="PANTHER" id="PTHR21716:SF53">
    <property type="entry name" value="PERMEASE PERM-RELATED"/>
    <property type="match status" value="1"/>
</dbReference>
<dbReference type="AlphaFoldDB" id="A0A0M0JRB7"/>